<dbReference type="PROSITE" id="PS50234">
    <property type="entry name" value="VWFA"/>
    <property type="match status" value="1"/>
</dbReference>
<feature type="region of interest" description="Disordered" evidence="4">
    <location>
        <begin position="156"/>
        <end position="179"/>
    </location>
</feature>
<feature type="compositionally biased region" description="Low complexity" evidence="4">
    <location>
        <begin position="163"/>
        <end position="175"/>
    </location>
</feature>
<gene>
    <name evidence="6" type="ORF">PT85_08620</name>
</gene>
<dbReference type="STRING" id="706570.PT85_08620"/>
<dbReference type="PRINTS" id="PR00313">
    <property type="entry name" value="CABNDNGRPT"/>
</dbReference>
<accession>A0A0B3BVI8</accession>
<dbReference type="Pfam" id="PF13519">
    <property type="entry name" value="VWA_2"/>
    <property type="match status" value="1"/>
</dbReference>
<evidence type="ECO:0000256" key="2">
    <source>
        <dbReference type="ARBA" id="ARBA00022525"/>
    </source>
</evidence>
<comment type="subcellular location">
    <subcellularLocation>
        <location evidence="1">Secreted</location>
    </subcellularLocation>
</comment>
<reference evidence="6 7" key="1">
    <citation type="submission" date="2014-11" db="EMBL/GenBank/DDBJ databases">
        <title>Genome sequence of Pseudomonas tuomuerensis JCM 14085.</title>
        <authorList>
            <person name="Shin S.-K."/>
            <person name="Yi H."/>
        </authorList>
    </citation>
    <scope>NUCLEOTIDE SEQUENCE [LARGE SCALE GENOMIC DNA]</scope>
    <source>
        <strain evidence="6 7">JCM 14085</strain>
    </source>
</reference>
<dbReference type="PANTHER" id="PTHR38340">
    <property type="entry name" value="S-LAYER PROTEIN"/>
    <property type="match status" value="1"/>
</dbReference>
<dbReference type="InterPro" id="IPR011049">
    <property type="entry name" value="Serralysin-like_metalloprot_C"/>
</dbReference>
<dbReference type="CDD" id="cd00198">
    <property type="entry name" value="vWFA"/>
    <property type="match status" value="1"/>
</dbReference>
<dbReference type="RefSeq" id="WP_039606450.1">
    <property type="nucleotide sequence ID" value="NZ_FMUP01000006.1"/>
</dbReference>
<dbReference type="SMART" id="SM00327">
    <property type="entry name" value="VWA"/>
    <property type="match status" value="1"/>
</dbReference>
<dbReference type="SUPFAM" id="SSF51120">
    <property type="entry name" value="beta-Roll"/>
    <property type="match status" value="2"/>
</dbReference>
<dbReference type="Gene3D" id="3.40.50.410">
    <property type="entry name" value="von Willebrand factor, type A domain"/>
    <property type="match status" value="1"/>
</dbReference>
<keyword evidence="7" id="KW-1185">Reference proteome</keyword>
<sequence>MAPTYAIVHTVIGQVYARSPDGLRRLLGKGARVYEGEQIISLSSEDMITLALTDGRMLDLGRDSQWIQPRGPRNPDHVGEAVQQMREIHYPMLAGVDPTLMFEPPAGGPATPDEPGKAAGGRRSFVILDTVGGEVEVSGGFAVDDLTLARRLDGIEESRQPRAPGADEGPGAPAPTHQQGLEDRALQGSLFEAGSALRLLDFRIGDQIHAAGSRVELPGQGSLVLHADGHYTFIPAPDWNGSLPEIHYRAESGGQIVESSLRIDILPANDAPASADVQVSLDLGQAYRFSPEDFPFNDARDAANGQQHEPLQLIIDSLPACGSLLLNGQPVSAGQAIDFADIAAGRLHYLPGADGQASFDFRVRDNGGLPDADTSDTQRFTLTQGTLTIPENPNCDNEVPGGAGNDILLGDSGGTQTTLQPGQNYNIVLLIDTSGSMAAPSGDAGASRIELVREALFNLAPQLTGHDGVINLAVIGFASHVTLQLSLAGLDDASLDQWLADLASLGPEHFDYSAGTNYQAGFEAATAWFAQQPTQGHENFTYLLTDGNPTQYYAPYTGNLAGGGPSVSAETLQHTIDAFAPLAAISTVHAIGMGQGVSAGQLAYFDNSQATGERGMWLADSDGIPRWVSGPAGEATIIERAEDLQAALQPGRPVSEPVAVGNDWISGGAGNDILFGDVINTDRLPWGVDGNPQRPDHLPDGSGLAALEAFLSLRQGTPPTAAQLYDYIKQHHGELHLAGDTRGGHDLLDGGEGNDVLYGQGGNDILRGGAGSDQLFGGTGADLFVWRQGDAGSAGAPDRDRIHDFNAQEGDRLDLRDLLQGEHAGNLDNYLKLFADGGDAVLLVSSTGQLNAGGQADLQIRLEGVDVAGRNLDSLIAGADPLIRVDHA</sequence>
<dbReference type="InterPro" id="IPR036465">
    <property type="entry name" value="vWFA_dom_sf"/>
</dbReference>
<evidence type="ECO:0000313" key="6">
    <source>
        <dbReference type="EMBL" id="KHO65086.1"/>
    </source>
</evidence>
<dbReference type="OrthoDB" id="9813456at2"/>
<keyword evidence="2" id="KW-0964">Secreted</keyword>
<dbReference type="Proteomes" id="UP000030980">
    <property type="component" value="Unassembled WGS sequence"/>
</dbReference>
<dbReference type="Gene3D" id="2.60.40.1200">
    <property type="match status" value="1"/>
</dbReference>
<feature type="domain" description="VWFA" evidence="5">
    <location>
        <begin position="426"/>
        <end position="641"/>
    </location>
</feature>
<dbReference type="InterPro" id="IPR001343">
    <property type="entry name" value="Hemolysn_Ca-bd"/>
</dbReference>
<dbReference type="InterPro" id="IPR019960">
    <property type="entry name" value="T1SS_VCA0849"/>
</dbReference>
<dbReference type="PROSITE" id="PS00330">
    <property type="entry name" value="HEMOLYSIN_CALCIUM"/>
    <property type="match status" value="2"/>
</dbReference>
<dbReference type="NCBIfam" id="TIGR03661">
    <property type="entry name" value="T1SS_VCA0849"/>
    <property type="match status" value="1"/>
</dbReference>
<evidence type="ECO:0000256" key="4">
    <source>
        <dbReference type="SAM" id="MobiDB-lite"/>
    </source>
</evidence>
<dbReference type="Gene3D" id="2.150.10.10">
    <property type="entry name" value="Serralysin-like metalloprotease, C-terminal"/>
    <property type="match status" value="1"/>
</dbReference>
<proteinExistence type="predicted"/>
<dbReference type="SUPFAM" id="SSF53300">
    <property type="entry name" value="vWA-like"/>
    <property type="match status" value="1"/>
</dbReference>
<dbReference type="InterPro" id="IPR050557">
    <property type="entry name" value="RTX_toxin/Mannuronan_C5-epim"/>
</dbReference>
<dbReference type="PANTHER" id="PTHR38340:SF1">
    <property type="entry name" value="S-LAYER PROTEIN"/>
    <property type="match status" value="1"/>
</dbReference>
<organism evidence="6 7">
    <name type="scientific">Pseudomonas flexibilis</name>
    <dbReference type="NCBI Taxonomy" id="706570"/>
    <lineage>
        <taxon>Bacteria</taxon>
        <taxon>Pseudomonadati</taxon>
        <taxon>Pseudomonadota</taxon>
        <taxon>Gammaproteobacteria</taxon>
        <taxon>Pseudomonadales</taxon>
        <taxon>Pseudomonadaceae</taxon>
        <taxon>Pseudomonas</taxon>
    </lineage>
</organism>
<dbReference type="NCBIfam" id="NF033682">
    <property type="entry name" value="retention_LapA"/>
    <property type="match status" value="1"/>
</dbReference>
<dbReference type="GO" id="GO:0005576">
    <property type="term" value="C:extracellular region"/>
    <property type="evidence" value="ECO:0007669"/>
    <property type="project" value="UniProtKB-SubCell"/>
</dbReference>
<dbReference type="Pfam" id="PF00353">
    <property type="entry name" value="HemolysinCabind"/>
    <property type="match status" value="3"/>
</dbReference>
<evidence type="ECO:0000259" key="5">
    <source>
        <dbReference type="PROSITE" id="PS50234"/>
    </source>
</evidence>
<name>A0A0B3BVI8_9PSED</name>
<comment type="caution">
    <text evidence="6">The sequence shown here is derived from an EMBL/GenBank/DDBJ whole genome shotgun (WGS) entry which is preliminary data.</text>
</comment>
<dbReference type="InterPro" id="IPR018511">
    <property type="entry name" value="Hemolysin-typ_Ca-bd_CS"/>
</dbReference>
<dbReference type="InterPro" id="IPR047777">
    <property type="entry name" value="LapA-like_RM"/>
</dbReference>
<dbReference type="AlphaFoldDB" id="A0A0B3BVI8"/>
<dbReference type="InterPro" id="IPR002035">
    <property type="entry name" value="VWF_A"/>
</dbReference>
<protein>
    <recommendedName>
        <fullName evidence="5">VWFA domain-containing protein</fullName>
    </recommendedName>
</protein>
<evidence type="ECO:0000256" key="1">
    <source>
        <dbReference type="ARBA" id="ARBA00004613"/>
    </source>
</evidence>
<dbReference type="GO" id="GO:0005509">
    <property type="term" value="F:calcium ion binding"/>
    <property type="evidence" value="ECO:0007669"/>
    <property type="project" value="InterPro"/>
</dbReference>
<evidence type="ECO:0000256" key="3">
    <source>
        <dbReference type="ARBA" id="ARBA00022837"/>
    </source>
</evidence>
<keyword evidence="3" id="KW-0106">Calcium</keyword>
<dbReference type="EMBL" id="JTAK01000003">
    <property type="protein sequence ID" value="KHO65086.1"/>
    <property type="molecule type" value="Genomic_DNA"/>
</dbReference>
<evidence type="ECO:0000313" key="7">
    <source>
        <dbReference type="Proteomes" id="UP000030980"/>
    </source>
</evidence>